<dbReference type="OrthoDB" id="10259513at2759"/>
<keyword evidence="1" id="KW-0472">Membrane</keyword>
<reference evidence="3" key="1">
    <citation type="submission" date="2021-03" db="EMBL/GenBank/DDBJ databases">
        <authorList>
            <person name="Tagirdzhanova G."/>
        </authorList>
    </citation>
    <scope>NUCLEOTIDE SEQUENCE</scope>
</reference>
<dbReference type="PANTHER" id="PTHR38409:SF1">
    <property type="entry name" value="MITOCHONDRIAL ADAPTER PROTEIN MCP1"/>
    <property type="match status" value="1"/>
</dbReference>
<comment type="caution">
    <text evidence="3">The sequence shown here is derived from an EMBL/GenBank/DDBJ whole genome shotgun (WGS) entry which is preliminary data.</text>
</comment>
<sequence length="314" mass="34600">MGTESPVLSPEESFISMRELDPLSVDDSPIEIAQADYFPADTQKPTAPFVRSTTSLGLRDHSTAWWLTRIQRYSSYTFSAFLAAHITNTSIIPLVTKSVGASENYLLLTRPYYQSPVFEPLIVLIPLGLHIASGVALRLYRRRQAVVWYGAESKADRENIAWPKLSGTSLLGYLFWPAITAHIYVNRGLPLLVEGGSSGVGLSYVAHGFARHPAFAYTAYAALLGLGVSHIIWGWAKWLGFSPDVVTGVDAYEKKAAKQRRWYSINTIALLTIATWAAGGLGILARGGPALGWKGRNYDQLFRHIPLIGHWLAP</sequence>
<accession>A0A8H3HY68</accession>
<evidence type="ECO:0000256" key="1">
    <source>
        <dbReference type="SAM" id="Phobius"/>
    </source>
</evidence>
<dbReference type="GO" id="GO:0055088">
    <property type="term" value="P:lipid homeostasis"/>
    <property type="evidence" value="ECO:0007669"/>
    <property type="project" value="InterPro"/>
</dbReference>
<evidence type="ECO:0000313" key="4">
    <source>
        <dbReference type="Proteomes" id="UP000664169"/>
    </source>
</evidence>
<feature type="transmembrane region" description="Helical" evidence="1">
    <location>
        <begin position="262"/>
        <end position="284"/>
    </location>
</feature>
<dbReference type="EMBL" id="CAJPDQ010000003">
    <property type="protein sequence ID" value="CAF9907327.1"/>
    <property type="molecule type" value="Genomic_DNA"/>
</dbReference>
<dbReference type="InterPro" id="IPR012472">
    <property type="entry name" value="MCP1_TM"/>
</dbReference>
<dbReference type="Pfam" id="PF07950">
    <property type="entry name" value="MCP1_TM"/>
    <property type="match status" value="1"/>
</dbReference>
<gene>
    <name evidence="3" type="ORF">GOMPHAMPRED_005079</name>
</gene>
<feature type="transmembrane region" description="Helical" evidence="1">
    <location>
        <begin position="217"/>
        <end position="236"/>
    </location>
</feature>
<dbReference type="AlphaFoldDB" id="A0A8H3HY68"/>
<dbReference type="InterPro" id="IPR039960">
    <property type="entry name" value="MCP1"/>
</dbReference>
<keyword evidence="1" id="KW-0812">Transmembrane</keyword>
<dbReference type="GO" id="GO:0005741">
    <property type="term" value="C:mitochondrial outer membrane"/>
    <property type="evidence" value="ECO:0007669"/>
    <property type="project" value="TreeGrafter"/>
</dbReference>
<feature type="domain" description="Mitochondrial adapter protein MCP1 transmembrane" evidence="2">
    <location>
        <begin position="179"/>
        <end position="288"/>
    </location>
</feature>
<protein>
    <recommendedName>
        <fullName evidence="2">Mitochondrial adapter protein MCP1 transmembrane domain-containing protein</fullName>
    </recommendedName>
</protein>
<keyword evidence="4" id="KW-1185">Reference proteome</keyword>
<keyword evidence="1" id="KW-1133">Transmembrane helix</keyword>
<dbReference type="Proteomes" id="UP000664169">
    <property type="component" value="Unassembled WGS sequence"/>
</dbReference>
<name>A0A8H3HY68_9LECA</name>
<feature type="transmembrane region" description="Helical" evidence="1">
    <location>
        <begin position="76"/>
        <end position="96"/>
    </location>
</feature>
<organism evidence="3 4">
    <name type="scientific">Gomphillus americanus</name>
    <dbReference type="NCBI Taxonomy" id="1940652"/>
    <lineage>
        <taxon>Eukaryota</taxon>
        <taxon>Fungi</taxon>
        <taxon>Dikarya</taxon>
        <taxon>Ascomycota</taxon>
        <taxon>Pezizomycotina</taxon>
        <taxon>Lecanoromycetes</taxon>
        <taxon>OSLEUM clade</taxon>
        <taxon>Ostropomycetidae</taxon>
        <taxon>Ostropales</taxon>
        <taxon>Graphidaceae</taxon>
        <taxon>Gomphilloideae</taxon>
        <taxon>Gomphillus</taxon>
    </lineage>
</organism>
<dbReference type="GO" id="GO:0007005">
    <property type="term" value="P:mitochondrion organization"/>
    <property type="evidence" value="ECO:0007669"/>
    <property type="project" value="TreeGrafter"/>
</dbReference>
<dbReference type="PANTHER" id="PTHR38409">
    <property type="entry name" value="MDM10-COMPLEMENTING PROTEIN 1"/>
    <property type="match status" value="1"/>
</dbReference>
<evidence type="ECO:0000259" key="2">
    <source>
        <dbReference type="Pfam" id="PF07950"/>
    </source>
</evidence>
<evidence type="ECO:0000313" key="3">
    <source>
        <dbReference type="EMBL" id="CAF9907327.1"/>
    </source>
</evidence>
<proteinExistence type="predicted"/>
<feature type="transmembrane region" description="Helical" evidence="1">
    <location>
        <begin position="161"/>
        <end position="185"/>
    </location>
</feature>
<feature type="transmembrane region" description="Helical" evidence="1">
    <location>
        <begin position="116"/>
        <end position="140"/>
    </location>
</feature>